<evidence type="ECO:0000256" key="1">
    <source>
        <dbReference type="SAM" id="SignalP"/>
    </source>
</evidence>
<organism evidence="2 3">
    <name type="scientific">Candidatus Nucleicultrix amoebiphila FS5</name>
    <dbReference type="NCBI Taxonomy" id="1414854"/>
    <lineage>
        <taxon>Bacteria</taxon>
        <taxon>Pseudomonadati</taxon>
        <taxon>Pseudomonadota</taxon>
        <taxon>Alphaproteobacteria</taxon>
        <taxon>Holosporales</taxon>
        <taxon>Candidatus Nucleicultricaceae</taxon>
        <taxon>Candidatus Nucleicultrix</taxon>
    </lineage>
</organism>
<accession>A0A1W6N5R4</accession>
<dbReference type="Proteomes" id="UP000237351">
    <property type="component" value="Chromosome"/>
</dbReference>
<evidence type="ECO:0000313" key="3">
    <source>
        <dbReference type="Proteomes" id="UP000237351"/>
    </source>
</evidence>
<feature type="chain" id="PRO_5012122519" evidence="1">
    <location>
        <begin position="26"/>
        <end position="192"/>
    </location>
</feature>
<protein>
    <submittedName>
        <fullName evidence="2">Uncharacterized protein</fullName>
    </submittedName>
</protein>
<dbReference type="RefSeq" id="WP_085784742.1">
    <property type="nucleotide sequence ID" value="NZ_CP008743.1"/>
</dbReference>
<evidence type="ECO:0000313" key="2">
    <source>
        <dbReference type="EMBL" id="ARN85197.1"/>
    </source>
</evidence>
<dbReference type="EMBL" id="CP008743">
    <property type="protein sequence ID" value="ARN85197.1"/>
    <property type="molecule type" value="Genomic_DNA"/>
</dbReference>
<proteinExistence type="predicted"/>
<feature type="signal peptide" evidence="1">
    <location>
        <begin position="1"/>
        <end position="25"/>
    </location>
</feature>
<reference evidence="2 3" key="1">
    <citation type="submission" date="2014-06" db="EMBL/GenBank/DDBJ databases">
        <title>The genome of the endonuclear symbiont Nucleicultrix amoebiphila.</title>
        <authorList>
            <person name="Schulz F."/>
            <person name="Horn M."/>
        </authorList>
    </citation>
    <scope>NUCLEOTIDE SEQUENCE [LARGE SCALE GENOMIC DNA]</scope>
    <source>
        <strain evidence="2 3">FS5</strain>
    </source>
</reference>
<dbReference type="STRING" id="1414854.GQ61_07775"/>
<dbReference type="KEGG" id="naf:GQ61_07775"/>
<name>A0A1W6N5R4_9PROT</name>
<gene>
    <name evidence="2" type="ORF">GQ61_07775</name>
</gene>
<keyword evidence="3" id="KW-1185">Reference proteome</keyword>
<dbReference type="AlphaFoldDB" id="A0A1W6N5R4"/>
<sequence>MKKDLLKAGLVLLLVGSGGTSVSFAAPAPLNEDQIEVLESMPTGDHPILPPDRQFTYKNQRSTQITANTLEATDESALEQTGIFARFFESVKLFILVNIATKNPSIIDNTDDELSQLANSHIEAYLLNHNSPRAKTFKESVNECSTRNLCEETIAKEELSAILREQKRELAAYIRMHSSPYIKHKASSSSGS</sequence>
<keyword evidence="1" id="KW-0732">Signal</keyword>